<dbReference type="AlphaFoldDB" id="A0A0D0D4G7"/>
<dbReference type="InParanoid" id="A0A0D0D4G7"/>
<dbReference type="HOGENOM" id="CLU_2671793_0_0_1"/>
<keyword evidence="2" id="KW-1185">Reference proteome</keyword>
<sequence length="75" mass="8425">MKRVPWEYLTIQARESRILSCGLMAFWVQSSKEKMGHASALMGYSDQSYIHGIHESQPKGTVADPGIVRMCVLVL</sequence>
<reference evidence="1 2" key="1">
    <citation type="submission" date="2014-04" db="EMBL/GenBank/DDBJ databases">
        <authorList>
            <consortium name="DOE Joint Genome Institute"/>
            <person name="Kuo A."/>
            <person name="Kohler A."/>
            <person name="Jargeat P."/>
            <person name="Nagy L.G."/>
            <person name="Floudas D."/>
            <person name="Copeland A."/>
            <person name="Barry K.W."/>
            <person name="Cichocki N."/>
            <person name="Veneault-Fourrey C."/>
            <person name="LaButti K."/>
            <person name="Lindquist E.A."/>
            <person name="Lipzen A."/>
            <person name="Lundell T."/>
            <person name="Morin E."/>
            <person name="Murat C."/>
            <person name="Sun H."/>
            <person name="Tunlid A."/>
            <person name="Henrissat B."/>
            <person name="Grigoriev I.V."/>
            <person name="Hibbett D.S."/>
            <person name="Martin F."/>
            <person name="Nordberg H.P."/>
            <person name="Cantor M.N."/>
            <person name="Hua S.X."/>
        </authorList>
    </citation>
    <scope>NUCLEOTIDE SEQUENCE [LARGE SCALE GENOMIC DNA]</scope>
    <source>
        <strain evidence="1 2">Ve08.2h10</strain>
    </source>
</reference>
<gene>
    <name evidence="1" type="ORF">PAXRUDRAFT_631183</name>
</gene>
<dbReference type="Proteomes" id="UP000054538">
    <property type="component" value="Unassembled WGS sequence"/>
</dbReference>
<dbReference type="EMBL" id="KN825390">
    <property type="protein sequence ID" value="KIK91412.1"/>
    <property type="molecule type" value="Genomic_DNA"/>
</dbReference>
<reference evidence="2" key="2">
    <citation type="submission" date="2015-01" db="EMBL/GenBank/DDBJ databases">
        <title>Evolutionary Origins and Diversification of the Mycorrhizal Mutualists.</title>
        <authorList>
            <consortium name="DOE Joint Genome Institute"/>
            <consortium name="Mycorrhizal Genomics Consortium"/>
            <person name="Kohler A."/>
            <person name="Kuo A."/>
            <person name="Nagy L.G."/>
            <person name="Floudas D."/>
            <person name="Copeland A."/>
            <person name="Barry K.W."/>
            <person name="Cichocki N."/>
            <person name="Veneault-Fourrey C."/>
            <person name="LaButti K."/>
            <person name="Lindquist E.A."/>
            <person name="Lipzen A."/>
            <person name="Lundell T."/>
            <person name="Morin E."/>
            <person name="Murat C."/>
            <person name="Riley R."/>
            <person name="Ohm R."/>
            <person name="Sun H."/>
            <person name="Tunlid A."/>
            <person name="Henrissat B."/>
            <person name="Grigoriev I.V."/>
            <person name="Hibbett D.S."/>
            <person name="Martin F."/>
        </authorList>
    </citation>
    <scope>NUCLEOTIDE SEQUENCE [LARGE SCALE GENOMIC DNA]</scope>
    <source>
        <strain evidence="2">Ve08.2h10</strain>
    </source>
</reference>
<organism evidence="1 2">
    <name type="scientific">Paxillus rubicundulus Ve08.2h10</name>
    <dbReference type="NCBI Taxonomy" id="930991"/>
    <lineage>
        <taxon>Eukaryota</taxon>
        <taxon>Fungi</taxon>
        <taxon>Dikarya</taxon>
        <taxon>Basidiomycota</taxon>
        <taxon>Agaricomycotina</taxon>
        <taxon>Agaricomycetes</taxon>
        <taxon>Agaricomycetidae</taxon>
        <taxon>Boletales</taxon>
        <taxon>Paxilineae</taxon>
        <taxon>Paxillaceae</taxon>
        <taxon>Paxillus</taxon>
    </lineage>
</organism>
<accession>A0A0D0D4G7</accession>
<evidence type="ECO:0000313" key="2">
    <source>
        <dbReference type="Proteomes" id="UP000054538"/>
    </source>
</evidence>
<proteinExistence type="predicted"/>
<protein>
    <submittedName>
        <fullName evidence="1">Uncharacterized protein</fullName>
    </submittedName>
</protein>
<name>A0A0D0D4G7_9AGAM</name>
<evidence type="ECO:0000313" key="1">
    <source>
        <dbReference type="EMBL" id="KIK91412.1"/>
    </source>
</evidence>